<feature type="compositionally biased region" description="Basic and acidic residues" evidence="1">
    <location>
        <begin position="134"/>
        <end position="149"/>
    </location>
</feature>
<name>A0AAW0BJA8_9AGAR</name>
<dbReference type="Proteomes" id="UP001383192">
    <property type="component" value="Unassembled WGS sequence"/>
</dbReference>
<protein>
    <submittedName>
        <fullName evidence="3">Uncharacterized protein</fullName>
    </submittedName>
</protein>
<keyword evidence="2" id="KW-0812">Transmembrane</keyword>
<gene>
    <name evidence="3" type="ORF">VNI00_015611</name>
</gene>
<evidence type="ECO:0000256" key="1">
    <source>
        <dbReference type="SAM" id="MobiDB-lite"/>
    </source>
</evidence>
<evidence type="ECO:0000256" key="2">
    <source>
        <dbReference type="SAM" id="Phobius"/>
    </source>
</evidence>
<keyword evidence="2" id="KW-0472">Membrane</keyword>
<dbReference type="EMBL" id="JAYKXP010000104">
    <property type="protein sequence ID" value="KAK7026452.1"/>
    <property type="molecule type" value="Genomic_DNA"/>
</dbReference>
<feature type="non-terminal residue" evidence="3">
    <location>
        <position position="1"/>
    </location>
</feature>
<keyword evidence="4" id="KW-1185">Reference proteome</keyword>
<comment type="caution">
    <text evidence="3">The sequence shown here is derived from an EMBL/GenBank/DDBJ whole genome shotgun (WGS) entry which is preliminary data.</text>
</comment>
<sequence>KEPLSLIASSSVVSITAQSGSTAPNRGVIAGSVVGALVFVFIASILVWMHWKRTKTSHDRVSFGIESSISPYPNIWSTSASPRKVKSNNRDRGFIDTDVHHQLRVLSEHSTTAGTSNSGAEVFDGRVLYHEDSGWRPSPHEGRVREVPPRYESAL</sequence>
<accession>A0AAW0BJA8</accession>
<feature type="region of interest" description="Disordered" evidence="1">
    <location>
        <begin position="134"/>
        <end position="155"/>
    </location>
</feature>
<evidence type="ECO:0000313" key="4">
    <source>
        <dbReference type="Proteomes" id="UP001383192"/>
    </source>
</evidence>
<organism evidence="3 4">
    <name type="scientific">Paramarasmius palmivorus</name>
    <dbReference type="NCBI Taxonomy" id="297713"/>
    <lineage>
        <taxon>Eukaryota</taxon>
        <taxon>Fungi</taxon>
        <taxon>Dikarya</taxon>
        <taxon>Basidiomycota</taxon>
        <taxon>Agaricomycotina</taxon>
        <taxon>Agaricomycetes</taxon>
        <taxon>Agaricomycetidae</taxon>
        <taxon>Agaricales</taxon>
        <taxon>Marasmiineae</taxon>
        <taxon>Marasmiaceae</taxon>
        <taxon>Paramarasmius</taxon>
    </lineage>
</organism>
<keyword evidence="2" id="KW-1133">Transmembrane helix</keyword>
<evidence type="ECO:0000313" key="3">
    <source>
        <dbReference type="EMBL" id="KAK7026452.1"/>
    </source>
</evidence>
<dbReference type="AlphaFoldDB" id="A0AAW0BJA8"/>
<reference evidence="3 4" key="1">
    <citation type="submission" date="2024-01" db="EMBL/GenBank/DDBJ databases">
        <title>A draft genome for a cacao thread blight-causing isolate of Paramarasmius palmivorus.</title>
        <authorList>
            <person name="Baruah I.K."/>
            <person name="Bukari Y."/>
            <person name="Amoako-Attah I."/>
            <person name="Meinhardt L.W."/>
            <person name="Bailey B.A."/>
            <person name="Cohen S.P."/>
        </authorList>
    </citation>
    <scope>NUCLEOTIDE SEQUENCE [LARGE SCALE GENOMIC DNA]</scope>
    <source>
        <strain evidence="3 4">GH-12</strain>
    </source>
</reference>
<proteinExistence type="predicted"/>
<feature type="transmembrane region" description="Helical" evidence="2">
    <location>
        <begin position="29"/>
        <end position="51"/>
    </location>
</feature>